<evidence type="ECO:0000313" key="1">
    <source>
        <dbReference type="EMBL" id="EEC01658.1"/>
    </source>
</evidence>
<organism>
    <name type="scientific">Ixodes scapularis</name>
    <name type="common">Black-legged tick</name>
    <name type="synonym">Deer tick</name>
    <dbReference type="NCBI Taxonomy" id="6945"/>
    <lineage>
        <taxon>Eukaryota</taxon>
        <taxon>Metazoa</taxon>
        <taxon>Ecdysozoa</taxon>
        <taxon>Arthropoda</taxon>
        <taxon>Chelicerata</taxon>
        <taxon>Arachnida</taxon>
        <taxon>Acari</taxon>
        <taxon>Parasitiformes</taxon>
        <taxon>Ixodida</taxon>
        <taxon>Ixodoidea</taxon>
        <taxon>Ixodidae</taxon>
        <taxon>Ixodinae</taxon>
        <taxon>Ixodes</taxon>
    </lineage>
</organism>
<protein>
    <submittedName>
        <fullName evidence="1 2">Uncharacterized protein</fullName>
    </submittedName>
</protein>
<gene>
    <name evidence="1" type="ORF">IscW_ISCW000385</name>
</gene>
<evidence type="ECO:0000313" key="3">
    <source>
        <dbReference type="Proteomes" id="UP000001555"/>
    </source>
</evidence>
<dbReference type="EnsemblMetazoa" id="ISCW000385-RA">
    <property type="protein sequence ID" value="ISCW000385-PA"/>
    <property type="gene ID" value="ISCW000385"/>
</dbReference>
<keyword evidence="3" id="KW-1185">Reference proteome</keyword>
<dbReference type="HOGENOM" id="CLU_2856272_0_0_1"/>
<dbReference type="Proteomes" id="UP000001555">
    <property type="component" value="Unassembled WGS sequence"/>
</dbReference>
<accession>B7P4Y6</accession>
<dbReference type="AlphaFoldDB" id="B7P4Y6"/>
<dbReference type="EMBL" id="ABJB010011014">
    <property type="status" value="NOT_ANNOTATED_CDS"/>
    <property type="molecule type" value="Genomic_DNA"/>
</dbReference>
<dbReference type="VEuPathDB" id="VectorBase:ISCW000385"/>
<name>B7P4Y6_IXOSC</name>
<dbReference type="EMBL" id="DS637704">
    <property type="protein sequence ID" value="EEC01658.1"/>
    <property type="molecule type" value="Genomic_DNA"/>
</dbReference>
<proteinExistence type="predicted"/>
<dbReference type="PaxDb" id="6945-B7P4Y6"/>
<reference evidence="1 3" key="1">
    <citation type="submission" date="2008-03" db="EMBL/GenBank/DDBJ databases">
        <title>Annotation of Ixodes scapularis.</title>
        <authorList>
            <consortium name="Ixodes scapularis Genome Project Consortium"/>
            <person name="Caler E."/>
            <person name="Hannick L.I."/>
            <person name="Bidwell S."/>
            <person name="Joardar V."/>
            <person name="Thiagarajan M."/>
            <person name="Amedeo P."/>
            <person name="Galinsky K.J."/>
            <person name="Schobel S."/>
            <person name="Inman J."/>
            <person name="Hostetler J."/>
            <person name="Miller J."/>
            <person name="Hammond M."/>
            <person name="Megy K."/>
            <person name="Lawson D."/>
            <person name="Kodira C."/>
            <person name="Sutton G."/>
            <person name="Meyer J."/>
            <person name="Hill C.A."/>
            <person name="Birren B."/>
            <person name="Nene V."/>
            <person name="Collins F."/>
            <person name="Alarcon-Chaidez F."/>
            <person name="Wikel S."/>
            <person name="Strausberg R."/>
        </authorList>
    </citation>
    <scope>NUCLEOTIDE SEQUENCE [LARGE SCALE GENOMIC DNA]</scope>
    <source>
        <strain evidence="3">Wikel</strain>
        <strain evidence="1">Wikel colony</strain>
    </source>
</reference>
<feature type="non-terminal residue" evidence="1">
    <location>
        <position position="65"/>
    </location>
</feature>
<dbReference type="VEuPathDB" id="VectorBase:ISCI000385"/>
<reference evidence="2" key="2">
    <citation type="submission" date="2020-05" db="UniProtKB">
        <authorList>
            <consortium name="EnsemblMetazoa"/>
        </authorList>
    </citation>
    <scope>IDENTIFICATION</scope>
    <source>
        <strain evidence="2">wikel</strain>
    </source>
</reference>
<dbReference type="InParanoid" id="B7P4Y6"/>
<sequence length="65" mass="7990">MVLKEHCWHPHITHHLGTLQEMCVCFPVRTFRFMVTTKQWLWFYCMHMLARPCKKAVGTEFQYHH</sequence>
<evidence type="ECO:0000313" key="2">
    <source>
        <dbReference type="EnsemblMetazoa" id="ISCW000385-PA"/>
    </source>
</evidence>